<dbReference type="EMBL" id="CP011452">
    <property type="protein sequence ID" value="AKH42431.1"/>
    <property type="molecule type" value="Genomic_DNA"/>
</dbReference>
<dbReference type="STRING" id="1267766.WYH_01390"/>
<dbReference type="AlphaFoldDB" id="A0A0F7KTG7"/>
<evidence type="ECO:0000313" key="1">
    <source>
        <dbReference type="EMBL" id="AKH42431.1"/>
    </source>
</evidence>
<dbReference type="InterPro" id="IPR007730">
    <property type="entry name" value="SPOR-like_dom"/>
</dbReference>
<dbReference type="GO" id="GO:0042834">
    <property type="term" value="F:peptidoglycan binding"/>
    <property type="evidence" value="ECO:0007669"/>
    <property type="project" value="InterPro"/>
</dbReference>
<reference evidence="1" key="1">
    <citation type="submission" date="2015-05" db="EMBL/GenBank/DDBJ databases">
        <title>The complete genome of Altererythrobacter atlanticus strain 26DY36.</title>
        <authorList>
            <person name="Wu Y.-H."/>
            <person name="Cheng H."/>
            <person name="Wu X.-W."/>
        </authorList>
    </citation>
    <scope>NUCLEOTIDE SEQUENCE [LARGE SCALE GENOMIC DNA]</scope>
    <source>
        <strain evidence="1">26DY36</strain>
    </source>
</reference>
<dbReference type="SUPFAM" id="SSF110997">
    <property type="entry name" value="Sporulation related repeat"/>
    <property type="match status" value="1"/>
</dbReference>
<dbReference type="RefSeq" id="WP_046903248.1">
    <property type="nucleotide sequence ID" value="NZ_CP011452.2"/>
</dbReference>
<sequence>MHVPANGRTNGEPGDQAGEGAYEAEEELVFADEEERLPWLESDDDHEEQGVDTGRIMAFVGVLLLLLILFVGGLWWFTRDRTPGPEVADGSVIAAPEEPYKTRPDDPGGKEVAGTGDASFEVAEGKIVEGRVADTPAPKPVKDTKPGFSESAEPEPEPEQGGVGVQVGAYANREAARRGWDTLYRRYEALDGYKYRTVEAVVDGSTVYRLQAVAASESQARELCQQIKSAGGDCQVKR</sequence>
<keyword evidence="2" id="KW-1185">Reference proteome</keyword>
<gene>
    <name evidence="1" type="ORF">WYH_01390</name>
</gene>
<dbReference type="Proteomes" id="UP000034392">
    <property type="component" value="Chromosome"/>
</dbReference>
<evidence type="ECO:0000313" key="2">
    <source>
        <dbReference type="Proteomes" id="UP000034392"/>
    </source>
</evidence>
<dbReference type="PATRIC" id="fig|1267766.3.peg.1398"/>
<protein>
    <submittedName>
        <fullName evidence="1">Sporulation related domain protein</fullName>
    </submittedName>
</protein>
<dbReference type="PROSITE" id="PS51724">
    <property type="entry name" value="SPOR"/>
    <property type="match status" value="1"/>
</dbReference>
<name>A0A0F7KTG7_9SPHN</name>
<organism evidence="1 2">
    <name type="scientific">Croceibacterium atlanticum</name>
    <dbReference type="NCBI Taxonomy" id="1267766"/>
    <lineage>
        <taxon>Bacteria</taxon>
        <taxon>Pseudomonadati</taxon>
        <taxon>Pseudomonadota</taxon>
        <taxon>Alphaproteobacteria</taxon>
        <taxon>Sphingomonadales</taxon>
        <taxon>Erythrobacteraceae</taxon>
        <taxon>Croceibacterium</taxon>
    </lineage>
</organism>
<dbReference type="KEGG" id="aay:WYH_01390"/>
<proteinExistence type="predicted"/>
<dbReference type="Gene3D" id="3.30.70.1070">
    <property type="entry name" value="Sporulation related repeat"/>
    <property type="match status" value="1"/>
</dbReference>
<dbReference type="InterPro" id="IPR036680">
    <property type="entry name" value="SPOR-like_sf"/>
</dbReference>
<dbReference type="Pfam" id="PF05036">
    <property type="entry name" value="SPOR"/>
    <property type="match status" value="1"/>
</dbReference>
<accession>A0A0F7KTG7</accession>